<accession>A0A3P3EMY3</accession>
<proteinExistence type="predicted"/>
<dbReference type="RefSeq" id="WP_124959955.1">
    <property type="nucleotide sequence ID" value="NZ_RQXU01000011.1"/>
</dbReference>
<dbReference type="EMBL" id="RQXU01000011">
    <property type="protein sequence ID" value="RRH86738.1"/>
    <property type="molecule type" value="Genomic_DNA"/>
</dbReference>
<evidence type="ECO:0000313" key="2">
    <source>
        <dbReference type="Proteomes" id="UP000271590"/>
    </source>
</evidence>
<evidence type="ECO:0008006" key="3">
    <source>
        <dbReference type="Google" id="ProtNLM"/>
    </source>
</evidence>
<gene>
    <name evidence="1" type="ORF">EH244_19155</name>
</gene>
<sequence length="129" mass="14250">MQVRIFCSMFFGAMALFPPIAHVTAAEERVYLSKAEIESLLIDKGIESRNLSTGMVSHWIFRPDGRVEFTNKSGPGSASGTWVIRTDGLMCVTMLTRTGCRYWFRQGGTLANALGKEPDSPLVAEIAFE</sequence>
<name>A0A3P3EMY3_9BURK</name>
<dbReference type="AlphaFoldDB" id="A0A3P3EMY3"/>
<protein>
    <recommendedName>
        <fullName evidence="3">DUF995 domain-containing protein</fullName>
    </recommendedName>
</protein>
<evidence type="ECO:0000313" key="1">
    <source>
        <dbReference type="EMBL" id="RRH86738.1"/>
    </source>
</evidence>
<reference evidence="1 2" key="1">
    <citation type="submission" date="2018-11" db="EMBL/GenBank/DDBJ databases">
        <title>The genome of Variovorax sp T529.</title>
        <authorList>
            <person name="Gao J."/>
        </authorList>
    </citation>
    <scope>NUCLEOTIDE SEQUENCE [LARGE SCALE GENOMIC DNA]</scope>
    <source>
        <strain evidence="1 2">T529</strain>
    </source>
</reference>
<comment type="caution">
    <text evidence="1">The sequence shown here is derived from an EMBL/GenBank/DDBJ whole genome shotgun (WGS) entry which is preliminary data.</text>
</comment>
<organism evidence="1 2">
    <name type="scientific">Variovorax beijingensis</name>
    <dbReference type="NCBI Taxonomy" id="2496117"/>
    <lineage>
        <taxon>Bacteria</taxon>
        <taxon>Pseudomonadati</taxon>
        <taxon>Pseudomonadota</taxon>
        <taxon>Betaproteobacteria</taxon>
        <taxon>Burkholderiales</taxon>
        <taxon>Comamonadaceae</taxon>
        <taxon>Variovorax</taxon>
    </lineage>
</organism>
<dbReference type="Proteomes" id="UP000271590">
    <property type="component" value="Unassembled WGS sequence"/>
</dbReference>